<dbReference type="KEGG" id="est:DN752_16855"/>
<accession>A0A2Z4IKM6</accession>
<organism evidence="2 3">
    <name type="scientific">Echinicola strongylocentroti</name>
    <dbReference type="NCBI Taxonomy" id="1795355"/>
    <lineage>
        <taxon>Bacteria</taxon>
        <taxon>Pseudomonadati</taxon>
        <taxon>Bacteroidota</taxon>
        <taxon>Cytophagia</taxon>
        <taxon>Cytophagales</taxon>
        <taxon>Cyclobacteriaceae</taxon>
        <taxon>Echinicola</taxon>
    </lineage>
</organism>
<feature type="transmembrane region" description="Helical" evidence="1">
    <location>
        <begin position="7"/>
        <end position="29"/>
    </location>
</feature>
<evidence type="ECO:0000313" key="3">
    <source>
        <dbReference type="Proteomes" id="UP000248688"/>
    </source>
</evidence>
<proteinExistence type="predicted"/>
<protein>
    <submittedName>
        <fullName evidence="2">Uncharacterized protein</fullName>
    </submittedName>
</protein>
<dbReference type="EMBL" id="CP030041">
    <property type="protein sequence ID" value="AWW31661.1"/>
    <property type="molecule type" value="Genomic_DNA"/>
</dbReference>
<dbReference type="AlphaFoldDB" id="A0A2Z4IKM6"/>
<name>A0A2Z4IKM6_9BACT</name>
<dbReference type="OrthoDB" id="9852959at2"/>
<evidence type="ECO:0000256" key="1">
    <source>
        <dbReference type="SAM" id="Phobius"/>
    </source>
</evidence>
<keyword evidence="3" id="KW-1185">Reference proteome</keyword>
<keyword evidence="1" id="KW-0472">Membrane</keyword>
<sequence>MLIVMELLVKIVKVLFSFLASVYLVYLAFEHKADFSSGEMTFVMSMIGGGICLAYFFSGLHRLVMNVPAVLISLMPTVLGCI</sequence>
<keyword evidence="1" id="KW-0812">Transmembrane</keyword>
<feature type="transmembrane region" description="Helical" evidence="1">
    <location>
        <begin position="41"/>
        <end position="58"/>
    </location>
</feature>
<reference evidence="2 3" key="1">
    <citation type="submission" date="2018-06" db="EMBL/GenBank/DDBJ databases">
        <title>Echinicola strongylocentroti sp. nov., isolated from a sea urchin Strongylocentrotus intermedius.</title>
        <authorList>
            <person name="Bae S.S."/>
        </authorList>
    </citation>
    <scope>NUCLEOTIDE SEQUENCE [LARGE SCALE GENOMIC DNA]</scope>
    <source>
        <strain evidence="2 3">MEBiC08714</strain>
    </source>
</reference>
<evidence type="ECO:0000313" key="2">
    <source>
        <dbReference type="EMBL" id="AWW31661.1"/>
    </source>
</evidence>
<dbReference type="Proteomes" id="UP000248688">
    <property type="component" value="Chromosome"/>
</dbReference>
<keyword evidence="1" id="KW-1133">Transmembrane helix</keyword>
<gene>
    <name evidence="2" type="ORF">DN752_16855</name>
</gene>